<organism evidence="1 2">
    <name type="scientific">Pseudacidovorax intermedius</name>
    <dbReference type="NCBI Taxonomy" id="433924"/>
    <lineage>
        <taxon>Bacteria</taxon>
        <taxon>Pseudomonadati</taxon>
        <taxon>Pseudomonadota</taxon>
        <taxon>Betaproteobacteria</taxon>
        <taxon>Burkholderiales</taxon>
        <taxon>Comamonadaceae</taxon>
        <taxon>Pseudacidovorax</taxon>
    </lineage>
</organism>
<gene>
    <name evidence="1" type="ORF">NS331_18120</name>
</gene>
<evidence type="ECO:0000313" key="1">
    <source>
        <dbReference type="EMBL" id="KTT16699.1"/>
    </source>
</evidence>
<dbReference type="OrthoDB" id="8909974at2"/>
<sequence length="79" mass="8625">MNAIESAVFPGSVLQHPDRIHLDCRDDVNYWMGEFGITESLLRLAVQRVGDSPAAVHQLMQDGWGAKPPAAAPWPTLTA</sequence>
<dbReference type="Proteomes" id="UP000072741">
    <property type="component" value="Unassembled WGS sequence"/>
</dbReference>
<accession>A0A147GQ54</accession>
<dbReference type="Pfam" id="PF12244">
    <property type="entry name" value="DUF3606"/>
    <property type="match status" value="1"/>
</dbReference>
<comment type="caution">
    <text evidence="1">The sequence shown here is derived from an EMBL/GenBank/DDBJ whole genome shotgun (WGS) entry which is preliminary data.</text>
</comment>
<dbReference type="InterPro" id="IPR022037">
    <property type="entry name" value="DUF3606"/>
</dbReference>
<evidence type="ECO:0000313" key="2">
    <source>
        <dbReference type="Proteomes" id="UP000072741"/>
    </source>
</evidence>
<dbReference type="EMBL" id="LDSL01000122">
    <property type="protein sequence ID" value="KTT16699.1"/>
    <property type="molecule type" value="Genomic_DNA"/>
</dbReference>
<protein>
    <recommendedName>
        <fullName evidence="3">DUF3606 domain-containing protein</fullName>
    </recommendedName>
</protein>
<evidence type="ECO:0008006" key="3">
    <source>
        <dbReference type="Google" id="ProtNLM"/>
    </source>
</evidence>
<proteinExistence type="predicted"/>
<dbReference type="RefSeq" id="WP_058643352.1">
    <property type="nucleotide sequence ID" value="NZ_LDSL01000122.1"/>
</dbReference>
<keyword evidence="2" id="KW-1185">Reference proteome</keyword>
<name>A0A147GQ54_9BURK</name>
<dbReference type="AlphaFoldDB" id="A0A147GQ54"/>
<reference evidence="1 2" key="1">
    <citation type="journal article" date="2016" name="Front. Microbiol.">
        <title>Genomic Resource of Rice Seed Associated Bacteria.</title>
        <authorList>
            <person name="Midha S."/>
            <person name="Bansal K."/>
            <person name="Sharma S."/>
            <person name="Kumar N."/>
            <person name="Patil P.P."/>
            <person name="Chaudhry V."/>
            <person name="Patil P.B."/>
        </authorList>
    </citation>
    <scope>NUCLEOTIDE SEQUENCE [LARGE SCALE GENOMIC DNA]</scope>
    <source>
        <strain evidence="1 2">NS331</strain>
    </source>
</reference>